<evidence type="ECO:0000259" key="8">
    <source>
        <dbReference type="Pfam" id="PF00551"/>
    </source>
</evidence>
<dbReference type="InterPro" id="IPR002376">
    <property type="entry name" value="Formyl_transf_N"/>
</dbReference>
<proteinExistence type="inferred from homology"/>
<keyword evidence="3 6" id="KW-0658">Purine biosynthesis</keyword>
<evidence type="ECO:0000256" key="2">
    <source>
        <dbReference type="ARBA" id="ARBA00022679"/>
    </source>
</evidence>
<evidence type="ECO:0000256" key="3">
    <source>
        <dbReference type="ARBA" id="ARBA00022755"/>
    </source>
</evidence>
<feature type="region of interest" description="Disordered" evidence="7">
    <location>
        <begin position="196"/>
        <end position="228"/>
    </location>
</feature>
<dbReference type="Pfam" id="PF00551">
    <property type="entry name" value="Formyl_trans_N"/>
    <property type="match status" value="1"/>
</dbReference>
<keyword evidence="10" id="KW-1185">Reference proteome</keyword>
<dbReference type="Proteomes" id="UP001232973">
    <property type="component" value="Unassembled WGS sequence"/>
</dbReference>
<accession>A0ABT9XLH4</accession>
<dbReference type="InterPro" id="IPR004607">
    <property type="entry name" value="GART"/>
</dbReference>
<dbReference type="RefSeq" id="WP_274456785.1">
    <property type="nucleotide sequence ID" value="NZ_CP067097.1"/>
</dbReference>
<name>A0ABT9XLH4_9BACL</name>
<feature type="active site" description="Proton donor" evidence="6">
    <location>
        <position position="114"/>
    </location>
</feature>
<dbReference type="NCBIfam" id="TIGR00639">
    <property type="entry name" value="PurN"/>
    <property type="match status" value="1"/>
</dbReference>
<evidence type="ECO:0000313" key="10">
    <source>
        <dbReference type="Proteomes" id="UP001232973"/>
    </source>
</evidence>
<comment type="catalytic activity">
    <reaction evidence="5 6">
        <text>N(1)-(5-phospho-beta-D-ribosyl)glycinamide + (6R)-10-formyltetrahydrofolate = N(2)-formyl-N(1)-(5-phospho-beta-D-ribosyl)glycinamide + (6S)-5,6,7,8-tetrahydrofolate + H(+)</text>
        <dbReference type="Rhea" id="RHEA:15053"/>
        <dbReference type="ChEBI" id="CHEBI:15378"/>
        <dbReference type="ChEBI" id="CHEBI:57453"/>
        <dbReference type="ChEBI" id="CHEBI:143788"/>
        <dbReference type="ChEBI" id="CHEBI:147286"/>
        <dbReference type="ChEBI" id="CHEBI:195366"/>
        <dbReference type="EC" id="2.1.2.2"/>
    </reaction>
</comment>
<dbReference type="InterPro" id="IPR001555">
    <property type="entry name" value="GART_AS"/>
</dbReference>
<feature type="binding site" evidence="6">
    <location>
        <position position="70"/>
    </location>
    <ligand>
        <name>(6R)-10-formyltetrahydrofolate</name>
        <dbReference type="ChEBI" id="CHEBI:195366"/>
    </ligand>
</feature>
<feature type="binding site" evidence="6">
    <location>
        <begin position="17"/>
        <end position="19"/>
    </location>
    <ligand>
        <name>N(1)-(5-phospho-beta-D-ribosyl)glycinamide</name>
        <dbReference type="ChEBI" id="CHEBI:143788"/>
    </ligand>
</feature>
<evidence type="ECO:0000256" key="5">
    <source>
        <dbReference type="ARBA" id="ARBA00047664"/>
    </source>
</evidence>
<dbReference type="PANTHER" id="PTHR43369">
    <property type="entry name" value="PHOSPHORIBOSYLGLYCINAMIDE FORMYLTRANSFERASE"/>
    <property type="match status" value="1"/>
</dbReference>
<dbReference type="GO" id="GO:0004644">
    <property type="term" value="F:phosphoribosylglycinamide formyltransferase activity"/>
    <property type="evidence" value="ECO:0007669"/>
    <property type="project" value="UniProtKB-EC"/>
</dbReference>
<feature type="binding site" evidence="6">
    <location>
        <position position="112"/>
    </location>
    <ligand>
        <name>(6R)-10-formyltetrahydrofolate</name>
        <dbReference type="ChEBI" id="CHEBI:195366"/>
    </ligand>
</feature>
<organism evidence="9 10">
    <name type="scientific">Alicyclobacillus cycloheptanicus</name>
    <dbReference type="NCBI Taxonomy" id="1457"/>
    <lineage>
        <taxon>Bacteria</taxon>
        <taxon>Bacillati</taxon>
        <taxon>Bacillota</taxon>
        <taxon>Bacilli</taxon>
        <taxon>Bacillales</taxon>
        <taxon>Alicyclobacillaceae</taxon>
        <taxon>Alicyclobacillus</taxon>
    </lineage>
</organism>
<evidence type="ECO:0000256" key="4">
    <source>
        <dbReference type="ARBA" id="ARBA00038440"/>
    </source>
</evidence>
<dbReference type="EMBL" id="JAUSTP010000033">
    <property type="protein sequence ID" value="MDQ0191156.1"/>
    <property type="molecule type" value="Genomic_DNA"/>
</dbReference>
<evidence type="ECO:0000256" key="1">
    <source>
        <dbReference type="ARBA" id="ARBA00005054"/>
    </source>
</evidence>
<evidence type="ECO:0000313" key="9">
    <source>
        <dbReference type="EMBL" id="MDQ0191156.1"/>
    </source>
</evidence>
<comment type="similarity">
    <text evidence="4 6">Belongs to the GART family.</text>
</comment>
<keyword evidence="2 6" id="KW-0808">Transferase</keyword>
<dbReference type="SUPFAM" id="SSF53328">
    <property type="entry name" value="Formyltransferase"/>
    <property type="match status" value="1"/>
</dbReference>
<feature type="binding site" evidence="6">
    <location>
        <begin position="95"/>
        <end position="98"/>
    </location>
    <ligand>
        <name>(6R)-10-formyltetrahydrofolate</name>
        <dbReference type="ChEBI" id="CHEBI:195366"/>
    </ligand>
</feature>
<gene>
    <name evidence="6" type="primary">purN</name>
    <name evidence="9" type="ORF">J2S03_003025</name>
</gene>
<dbReference type="InterPro" id="IPR036477">
    <property type="entry name" value="Formyl_transf_N_sf"/>
</dbReference>
<evidence type="ECO:0000256" key="7">
    <source>
        <dbReference type="SAM" id="MobiDB-lite"/>
    </source>
</evidence>
<feature type="domain" description="Formyl transferase N-terminal" evidence="8">
    <location>
        <begin position="9"/>
        <end position="187"/>
    </location>
</feature>
<comment type="caution">
    <text evidence="9">The sequence shown here is derived from an EMBL/GenBank/DDBJ whole genome shotgun (WGS) entry which is preliminary data.</text>
</comment>
<comment type="function">
    <text evidence="6">Catalyzes the transfer of a formyl group from 10-formyltetrahydrofolate to 5-phospho-ribosyl-glycinamide (GAR), producing 5-phospho-ribosyl-N-formylglycinamide (FGAR) and tetrahydrofolate.</text>
</comment>
<reference evidence="9 10" key="1">
    <citation type="submission" date="2023-07" db="EMBL/GenBank/DDBJ databases">
        <title>Genomic Encyclopedia of Type Strains, Phase IV (KMG-IV): sequencing the most valuable type-strain genomes for metagenomic binning, comparative biology and taxonomic classification.</title>
        <authorList>
            <person name="Goeker M."/>
        </authorList>
    </citation>
    <scope>NUCLEOTIDE SEQUENCE [LARGE SCALE GENOMIC DNA]</scope>
    <source>
        <strain evidence="9 10">DSM 4006</strain>
    </source>
</reference>
<dbReference type="Gene3D" id="3.40.50.170">
    <property type="entry name" value="Formyl transferase, N-terminal domain"/>
    <property type="match status" value="1"/>
</dbReference>
<dbReference type="PANTHER" id="PTHR43369:SF2">
    <property type="entry name" value="PHOSPHORIBOSYLGLYCINAMIDE FORMYLTRANSFERASE"/>
    <property type="match status" value="1"/>
</dbReference>
<dbReference type="EC" id="2.1.2.2" evidence="6"/>
<dbReference type="HAMAP" id="MF_01930">
    <property type="entry name" value="PurN"/>
    <property type="match status" value="1"/>
</dbReference>
<sequence length="228" mass="24270">MTERRRVPVAVFASGSGTNFQALLDAAAANHWPGEIVCLVTDRPGCGAVARAQARGVPVFAADPKAFPDKQAYEQAILDTLHRHRVAWIALAGYMRLIGPTLLKAYPGRIVNIHPSLLPAFPGRHAVADALAAGAKVTGVTLHFVDEGIDTGPIIAQETVDIPDGITEAELLVRIHAVEHRLYPAVLRDLIAQGERSGRTQNGPAVSSRETTVRQTGLTRSAETRGGA</sequence>
<dbReference type="CDD" id="cd08645">
    <property type="entry name" value="FMT_core_GART"/>
    <property type="match status" value="1"/>
</dbReference>
<evidence type="ECO:0000256" key="6">
    <source>
        <dbReference type="HAMAP-Rule" id="MF_01930"/>
    </source>
</evidence>
<feature type="site" description="Raises pKa of active site His" evidence="6">
    <location>
        <position position="150"/>
    </location>
</feature>
<comment type="pathway">
    <text evidence="1 6">Purine metabolism; IMP biosynthesis via de novo pathway; N(2)-formyl-N(1)-(5-phospho-D-ribosyl)glycinamide from N(1)-(5-phospho-D-ribosyl)glycinamide (10-formyl THF route): step 1/1.</text>
</comment>
<feature type="compositionally biased region" description="Polar residues" evidence="7">
    <location>
        <begin position="199"/>
        <end position="221"/>
    </location>
</feature>
<dbReference type="PROSITE" id="PS00373">
    <property type="entry name" value="GART"/>
    <property type="match status" value="1"/>
</dbReference>
<protein>
    <recommendedName>
        <fullName evidence="6">Phosphoribosylglycinamide formyltransferase</fullName>
        <ecNumber evidence="6">2.1.2.2</ecNumber>
    </recommendedName>
    <alternativeName>
        <fullName evidence="6">5'-phosphoribosylglycinamide transformylase</fullName>
    </alternativeName>
    <alternativeName>
        <fullName evidence="6">GAR transformylase</fullName>
        <shortName evidence="6">GART</shortName>
    </alternativeName>
</protein>